<feature type="compositionally biased region" description="Basic and acidic residues" evidence="1">
    <location>
        <begin position="158"/>
        <end position="169"/>
    </location>
</feature>
<gene>
    <name evidence="2" type="ORF">DIC66_11775</name>
</gene>
<name>A0A3E1RBU2_9BURK</name>
<evidence type="ECO:0000313" key="3">
    <source>
        <dbReference type="Proteomes" id="UP000260665"/>
    </source>
</evidence>
<feature type="region of interest" description="Disordered" evidence="1">
    <location>
        <begin position="149"/>
        <end position="169"/>
    </location>
</feature>
<comment type="caution">
    <text evidence="2">The sequence shown here is derived from an EMBL/GenBank/DDBJ whole genome shotgun (WGS) entry which is preliminary data.</text>
</comment>
<evidence type="ECO:0000256" key="1">
    <source>
        <dbReference type="SAM" id="MobiDB-lite"/>
    </source>
</evidence>
<dbReference type="AlphaFoldDB" id="A0A3E1RBU2"/>
<proteinExistence type="predicted"/>
<reference evidence="2 3" key="1">
    <citation type="submission" date="2018-05" db="EMBL/GenBank/DDBJ databases">
        <title>Rhodoferax soyangensis sp.nov., isolated from an oligotrophic freshwater lake.</title>
        <authorList>
            <person name="Park M."/>
        </authorList>
    </citation>
    <scope>NUCLEOTIDE SEQUENCE [LARGE SCALE GENOMIC DNA]</scope>
    <source>
        <strain evidence="2 3">IMCC26218</strain>
    </source>
</reference>
<protein>
    <submittedName>
        <fullName evidence="2">Uncharacterized protein</fullName>
    </submittedName>
</protein>
<sequence>MKFNVKDIINDRGTFGCREWAYQMKRPVSVAGLGGQVPDAQGQCQGGFEPGLYKGKLLCPGLDEASIYKPNVRGFVQPYIDVTTYHDKAGKKTHIGRFIGWMGFDDAPRPIIGKHGDYWLCLHECPDGEAPGVIADMADWTSKRGWPMPKPTPYFPDSRLKASKSDAIE</sequence>
<dbReference type="EMBL" id="QFZK01000006">
    <property type="protein sequence ID" value="RFO96691.1"/>
    <property type="molecule type" value="Genomic_DNA"/>
</dbReference>
<organism evidence="2 3">
    <name type="scientific">Rhodoferax lacus</name>
    <dbReference type="NCBI Taxonomy" id="2184758"/>
    <lineage>
        <taxon>Bacteria</taxon>
        <taxon>Pseudomonadati</taxon>
        <taxon>Pseudomonadota</taxon>
        <taxon>Betaproteobacteria</taxon>
        <taxon>Burkholderiales</taxon>
        <taxon>Comamonadaceae</taxon>
        <taxon>Rhodoferax</taxon>
    </lineage>
</organism>
<keyword evidence="3" id="KW-1185">Reference proteome</keyword>
<dbReference type="Proteomes" id="UP000260665">
    <property type="component" value="Unassembled WGS sequence"/>
</dbReference>
<accession>A0A3E1RBU2</accession>
<evidence type="ECO:0000313" key="2">
    <source>
        <dbReference type="EMBL" id="RFO96691.1"/>
    </source>
</evidence>